<evidence type="ECO:0000313" key="4">
    <source>
        <dbReference type="EMBL" id="CUS31438.1"/>
    </source>
</evidence>
<dbReference type="NCBIfam" id="TIGR00732">
    <property type="entry name" value="dprA"/>
    <property type="match status" value="1"/>
</dbReference>
<dbReference type="OrthoDB" id="9785707at2"/>
<dbReference type="EMBL" id="CZQA01000001">
    <property type="protein sequence ID" value="CUS31438.1"/>
    <property type="molecule type" value="Genomic_DNA"/>
</dbReference>
<dbReference type="InterPro" id="IPR003488">
    <property type="entry name" value="DprA"/>
</dbReference>
<protein>
    <submittedName>
        <fullName evidence="4">Uncharacterized protein</fullName>
    </submittedName>
</protein>
<gene>
    <name evidence="4" type="primary">smf</name>
    <name evidence="4" type="ORF">COMA1_10111</name>
</gene>
<proteinExistence type="inferred from homology"/>
<organism evidence="4 5">
    <name type="scientific">Candidatus Nitrospira nitrosa</name>
    <dbReference type="NCBI Taxonomy" id="1742972"/>
    <lineage>
        <taxon>Bacteria</taxon>
        <taxon>Pseudomonadati</taxon>
        <taxon>Nitrospirota</taxon>
        <taxon>Nitrospiria</taxon>
        <taxon>Nitrospirales</taxon>
        <taxon>Nitrospiraceae</taxon>
        <taxon>Nitrospira</taxon>
    </lineage>
</organism>
<keyword evidence="5" id="KW-1185">Reference proteome</keyword>
<dbReference type="Pfam" id="PF02481">
    <property type="entry name" value="DNA_processg_A"/>
    <property type="match status" value="1"/>
</dbReference>
<comment type="similarity">
    <text evidence="1">Belongs to the DprA/Smf family.</text>
</comment>
<evidence type="ECO:0000256" key="1">
    <source>
        <dbReference type="ARBA" id="ARBA00006525"/>
    </source>
</evidence>
<evidence type="ECO:0000259" key="2">
    <source>
        <dbReference type="Pfam" id="PF02481"/>
    </source>
</evidence>
<dbReference type="RefSeq" id="WP_090742244.1">
    <property type="nucleotide sequence ID" value="NZ_CZQA01000001.1"/>
</dbReference>
<dbReference type="PANTHER" id="PTHR43022">
    <property type="entry name" value="PROTEIN SMF"/>
    <property type="match status" value="1"/>
</dbReference>
<evidence type="ECO:0000259" key="3">
    <source>
        <dbReference type="Pfam" id="PF17782"/>
    </source>
</evidence>
<dbReference type="Pfam" id="PF17782">
    <property type="entry name" value="WHD_DprA"/>
    <property type="match status" value="1"/>
</dbReference>
<dbReference type="Proteomes" id="UP000199032">
    <property type="component" value="Unassembled WGS sequence"/>
</dbReference>
<dbReference type="GO" id="GO:0009294">
    <property type="term" value="P:DNA-mediated transformation"/>
    <property type="evidence" value="ECO:0007669"/>
    <property type="project" value="InterPro"/>
</dbReference>
<dbReference type="Gene3D" id="3.40.50.450">
    <property type="match status" value="1"/>
</dbReference>
<dbReference type="InterPro" id="IPR010994">
    <property type="entry name" value="RuvA_2-like"/>
</dbReference>
<evidence type="ECO:0000313" key="5">
    <source>
        <dbReference type="Proteomes" id="UP000199032"/>
    </source>
</evidence>
<feature type="domain" description="DprA winged helix" evidence="3">
    <location>
        <begin position="310"/>
        <end position="367"/>
    </location>
</feature>
<dbReference type="InterPro" id="IPR041614">
    <property type="entry name" value="DprA_WH"/>
</dbReference>
<reference evidence="4 5" key="1">
    <citation type="submission" date="2015-10" db="EMBL/GenBank/DDBJ databases">
        <authorList>
            <person name="Gilbert D.G."/>
        </authorList>
    </citation>
    <scope>NUCLEOTIDE SEQUENCE [LARGE SCALE GENOMIC DNA]</scope>
    <source>
        <strain evidence="4">COMA1</strain>
    </source>
</reference>
<dbReference type="Gene3D" id="1.10.10.10">
    <property type="entry name" value="Winged helix-like DNA-binding domain superfamily/Winged helix DNA-binding domain"/>
    <property type="match status" value="1"/>
</dbReference>
<dbReference type="STRING" id="1742972.COMA1_10111"/>
<dbReference type="InterPro" id="IPR057666">
    <property type="entry name" value="DrpA_SLOG"/>
</dbReference>
<sequence length="372" mass="39693">MDEAFLTQWLSLQAIDGVGDRTVLKLIQAFGSSDAVLHATSGDLVAAGCSSDLADAIRRGPSAESRRQIDRQVAAVVRLKVRTLTFFDDEYPGRLKMIPDPPPLLYASGVLVPQDAVAVAIVGGRRATPVGRMITEEIAKDLSESGVTIVSGLARGIDAAAHRGALAGKGRTIAVLGCGIDRTYPSEHQTLRRTIESHGAVLSELPIGAAPQSHHFPRRNRIISGLSLGVLVSEAATDSGSLITARLALEQGRDVFAVPGSIKEEACRGSNRLIKEGAKLIESARDILDEIVPQLDARQRAMLRLERAAVDAVAPLRHEEAAVYEALSYEARSVDAVIESTGLRAAQVVATLLSLELGGRIRQLPGQQYIRT</sequence>
<dbReference type="SUPFAM" id="SSF47781">
    <property type="entry name" value="RuvA domain 2-like"/>
    <property type="match status" value="1"/>
</dbReference>
<name>A0A0S4L420_9BACT</name>
<dbReference type="AlphaFoldDB" id="A0A0S4L420"/>
<dbReference type="SUPFAM" id="SSF102405">
    <property type="entry name" value="MCP/YpsA-like"/>
    <property type="match status" value="1"/>
</dbReference>
<accession>A0A0S4L420</accession>
<dbReference type="PANTHER" id="PTHR43022:SF1">
    <property type="entry name" value="PROTEIN SMF"/>
    <property type="match status" value="1"/>
</dbReference>
<dbReference type="InterPro" id="IPR036388">
    <property type="entry name" value="WH-like_DNA-bd_sf"/>
</dbReference>
<feature type="domain" description="Smf/DprA SLOG" evidence="2">
    <location>
        <begin position="83"/>
        <end position="291"/>
    </location>
</feature>